<dbReference type="EMBL" id="JAEHHL010000008">
    <property type="protein sequence ID" value="MBK0400382.1"/>
    <property type="molecule type" value="Genomic_DNA"/>
</dbReference>
<dbReference type="RefSeq" id="WP_200611107.1">
    <property type="nucleotide sequence ID" value="NZ_JAEHHL010000008.1"/>
</dbReference>
<sequence length="214" mass="24906">MTTTGSDMVTYDNRFKFTLGRLHLAFELGGSRIAYAYIRKNGCSSFKRALGFDYATNVRTIARAHPYRPWRRYDATIFVWRDPEERLLSLFRNKIIQRDHADGILASYRRVMGAEPATFEDFVRFACRDADPHCWPQCDHLMPIRYTHAIPLSRLYQSMCGIVGEEAAEPFVQPYNASVPYLTEVSDEARRLIRRHYAKDYAMIARLKRPATSH</sequence>
<gene>
    <name evidence="1" type="ORF">H0I76_14370</name>
</gene>
<comment type="caution">
    <text evidence="1">The sequence shown here is derived from an EMBL/GenBank/DDBJ whole genome shotgun (WGS) entry which is preliminary data.</text>
</comment>
<organism evidence="1 2">
    <name type="scientific">Thermohalobaculum xanthum</name>
    <dbReference type="NCBI Taxonomy" id="2753746"/>
    <lineage>
        <taxon>Bacteria</taxon>
        <taxon>Pseudomonadati</taxon>
        <taxon>Pseudomonadota</taxon>
        <taxon>Alphaproteobacteria</taxon>
        <taxon>Rhodobacterales</taxon>
        <taxon>Paracoccaceae</taxon>
        <taxon>Thermohalobaculum</taxon>
    </lineage>
</organism>
<dbReference type="Proteomes" id="UP000655420">
    <property type="component" value="Unassembled WGS sequence"/>
</dbReference>
<proteinExistence type="predicted"/>
<dbReference type="Pfam" id="PF03567">
    <property type="entry name" value="Sulfotransfer_2"/>
    <property type="match status" value="1"/>
</dbReference>
<evidence type="ECO:0000313" key="2">
    <source>
        <dbReference type="Proteomes" id="UP000655420"/>
    </source>
</evidence>
<protein>
    <submittedName>
        <fullName evidence="1">Sulfotransferase family 2 domain-containing protein</fullName>
    </submittedName>
</protein>
<reference evidence="1" key="1">
    <citation type="submission" date="2020-12" db="EMBL/GenBank/DDBJ databases">
        <title>Bacterial taxonomy.</title>
        <authorList>
            <person name="Pan X."/>
        </authorList>
    </citation>
    <scope>NUCLEOTIDE SEQUENCE</scope>
    <source>
        <strain evidence="1">M0105</strain>
    </source>
</reference>
<dbReference type="GO" id="GO:0008146">
    <property type="term" value="F:sulfotransferase activity"/>
    <property type="evidence" value="ECO:0007669"/>
    <property type="project" value="InterPro"/>
</dbReference>
<dbReference type="AlphaFoldDB" id="A0A8J7SDZ9"/>
<evidence type="ECO:0000313" key="1">
    <source>
        <dbReference type="EMBL" id="MBK0400382.1"/>
    </source>
</evidence>
<dbReference type="GO" id="GO:0016020">
    <property type="term" value="C:membrane"/>
    <property type="evidence" value="ECO:0007669"/>
    <property type="project" value="InterPro"/>
</dbReference>
<keyword evidence="2" id="KW-1185">Reference proteome</keyword>
<accession>A0A8J7SDZ9</accession>
<dbReference type="InterPro" id="IPR005331">
    <property type="entry name" value="Sulfotransferase"/>
</dbReference>
<name>A0A8J7SDZ9_9RHOB</name>